<feature type="disulfide bond" evidence="1">
    <location>
        <begin position="412"/>
        <end position="424"/>
    </location>
</feature>
<dbReference type="Proteomes" id="UP000054241">
    <property type="component" value="Unassembled WGS sequence"/>
</dbReference>
<reference evidence="3 4" key="1">
    <citation type="submission" date="2015-10" db="EMBL/GenBank/DDBJ databases">
        <title>Draft genome sequence of Streptomyces cellostaticus DSM 40189, type strain for the species Streptomyces cellostaticus.</title>
        <authorList>
            <person name="Ruckert C."/>
            <person name="Winkler A."/>
            <person name="Kalinowski J."/>
            <person name="Kampfer P."/>
            <person name="Glaeser S."/>
        </authorList>
    </citation>
    <scope>NUCLEOTIDE SEQUENCE [LARGE SCALE GENOMIC DNA]</scope>
    <source>
        <strain evidence="3 4">DSM 40189</strain>
    </source>
</reference>
<name>A0A101N3A9_9ACTN</name>
<dbReference type="EMBL" id="LMWL01000117">
    <property type="protein sequence ID" value="KUM85756.1"/>
    <property type="molecule type" value="Genomic_DNA"/>
</dbReference>
<keyword evidence="4" id="KW-1185">Reference proteome</keyword>
<accession>A0A101N3A9</accession>
<dbReference type="STRING" id="67285.AQI88_41635"/>
<evidence type="ECO:0000313" key="3">
    <source>
        <dbReference type="EMBL" id="KUM85756.1"/>
    </source>
</evidence>
<organism evidence="3 4">
    <name type="scientific">Streptomyces cellostaticus</name>
    <dbReference type="NCBI Taxonomy" id="67285"/>
    <lineage>
        <taxon>Bacteria</taxon>
        <taxon>Bacillati</taxon>
        <taxon>Actinomycetota</taxon>
        <taxon>Actinomycetes</taxon>
        <taxon>Kitasatosporales</taxon>
        <taxon>Streptomycetaceae</taxon>
        <taxon>Streptomyces</taxon>
    </lineage>
</organism>
<dbReference type="InterPro" id="IPR005135">
    <property type="entry name" value="Endo/exonuclease/phosphatase"/>
</dbReference>
<dbReference type="GO" id="GO:0019433">
    <property type="term" value="P:triglyceride catabolic process"/>
    <property type="evidence" value="ECO:0007669"/>
    <property type="project" value="TreeGrafter"/>
</dbReference>
<dbReference type="InterPro" id="IPR036691">
    <property type="entry name" value="Endo/exonu/phosph_ase_sf"/>
</dbReference>
<proteinExistence type="predicted"/>
<keyword evidence="1" id="KW-1015">Disulfide bond</keyword>
<dbReference type="PANTHER" id="PTHR37981">
    <property type="entry name" value="LIPASE 2"/>
    <property type="match status" value="1"/>
</dbReference>
<dbReference type="GO" id="GO:0004806">
    <property type="term" value="F:triacylglycerol lipase activity"/>
    <property type="evidence" value="ECO:0007669"/>
    <property type="project" value="TreeGrafter"/>
</dbReference>
<dbReference type="SUPFAM" id="SSF56219">
    <property type="entry name" value="DNase I-like"/>
    <property type="match status" value="1"/>
</dbReference>
<feature type="disulfide bond" evidence="1">
    <location>
        <begin position="494"/>
        <end position="540"/>
    </location>
</feature>
<evidence type="ECO:0000256" key="1">
    <source>
        <dbReference type="PIRSR" id="PIRSR637460-2"/>
    </source>
</evidence>
<evidence type="ECO:0000313" key="4">
    <source>
        <dbReference type="Proteomes" id="UP000054241"/>
    </source>
</evidence>
<dbReference type="Pfam" id="PF03372">
    <property type="entry name" value="Exo_endo_phos"/>
    <property type="match status" value="1"/>
</dbReference>
<dbReference type="InterPro" id="IPR036514">
    <property type="entry name" value="SGNH_hydro_sf"/>
</dbReference>
<dbReference type="PANTHER" id="PTHR37981:SF1">
    <property type="entry name" value="SGNH HYDROLASE-TYPE ESTERASE DOMAIN-CONTAINING PROTEIN"/>
    <property type="match status" value="1"/>
</dbReference>
<dbReference type="AlphaFoldDB" id="A0A101N3A9"/>
<dbReference type="Gene3D" id="3.60.10.10">
    <property type="entry name" value="Endonuclease/exonuclease/phosphatase"/>
    <property type="match status" value="1"/>
</dbReference>
<feature type="domain" description="Endonuclease/exonuclease/phosphatase" evidence="2">
    <location>
        <begin position="7"/>
        <end position="233"/>
    </location>
</feature>
<dbReference type="SUPFAM" id="SSF52266">
    <property type="entry name" value="SGNH hydrolase"/>
    <property type="match status" value="1"/>
</dbReference>
<gene>
    <name evidence="3" type="ORF">AQI88_41635</name>
</gene>
<protein>
    <recommendedName>
        <fullName evidence="2">Endonuclease/exonuclease/phosphatase domain-containing protein</fullName>
    </recommendedName>
</protein>
<sequence length="636" mass="69960">MELHRSATYNMRYKSERWQHGVFPLAKQVEILALQEVPDSLPPDVVLEGGRQVGPLTNTNGFTVERYRWVNCRPPNPQSPCIIYRVTTHRRNRSIAIVVNQQGDGVSAVNVIPPQSPAPDAKPTLGIELADGTWFYSVHARNRVGEAQDNDAPALVGAIAGVGGDHWAALGDFNRTPDSWPRLSQGQFMVRTGSPTYPVQLPRAELDYMIVKGLSSALNYTAHRLTYVDGSDHYPVGFWYSPSGGIDYSCDPGDNLLRARQDKCARKAAIVSMGDSYISGEAGRWAGNGDTLPGGTVFGTDRAATNCFNEHFCGHDLDRVYGLTSYAEGGNRCDRSDTAPIVTASYPGVGSWRHFNLACSGATTNEITNPYTGREPAQTDQLRAVALAYRVKEIVVSIGGNDLQFGDIVRSCVRRYLTAFEPYCKTAWGDQSTELDTVGKKVTESLRDIQNTMRKAGYAPGDYRLVVQNYPSPLPPSDSYRYRETYARYIRGGCPFYNTDTDWARNTIVLGMTFALRRAAEAAGATFLDVQDALAGHELCNKNAQQATDDNSAAHPLDSQSAEWVRWVSYLRYPDALWASQGDNQEAIHPNAFGQLALGGCLTQLGDQAPPGSYSYFLCVNDGRNGVNGMQIYREH</sequence>
<comment type="caution">
    <text evidence="3">The sequence shown here is derived from an EMBL/GenBank/DDBJ whole genome shotgun (WGS) entry which is preliminary data.</text>
</comment>
<evidence type="ECO:0000259" key="2">
    <source>
        <dbReference type="Pfam" id="PF03372"/>
    </source>
</evidence>
<dbReference type="Gene3D" id="3.40.50.1110">
    <property type="entry name" value="SGNH hydrolase"/>
    <property type="match status" value="1"/>
</dbReference>
<dbReference type="InterPro" id="IPR037460">
    <property type="entry name" value="SEST-like"/>
</dbReference>
<feature type="disulfide bond" evidence="1">
    <location>
        <begin position="333"/>
        <end position="359"/>
    </location>
</feature>